<dbReference type="EMBL" id="FOHQ01000001">
    <property type="protein sequence ID" value="SES67683.1"/>
    <property type="molecule type" value="Genomic_DNA"/>
</dbReference>
<feature type="compositionally biased region" description="Basic and acidic residues" evidence="1">
    <location>
        <begin position="9"/>
        <end position="19"/>
    </location>
</feature>
<proteinExistence type="predicted"/>
<evidence type="ECO:0000256" key="1">
    <source>
        <dbReference type="SAM" id="MobiDB-lite"/>
    </source>
</evidence>
<feature type="domain" description="Band 7" evidence="3">
    <location>
        <begin position="52"/>
        <end position="227"/>
    </location>
</feature>
<dbReference type="SUPFAM" id="SSF117892">
    <property type="entry name" value="Band 7/SPFH domain"/>
    <property type="match status" value="1"/>
</dbReference>
<evidence type="ECO:0000313" key="5">
    <source>
        <dbReference type="Proteomes" id="UP000243338"/>
    </source>
</evidence>
<dbReference type="AlphaFoldDB" id="A0A1H9YF93"/>
<organism evidence="4 5">
    <name type="scientific">Methanococcoides vulcani</name>
    <dbReference type="NCBI Taxonomy" id="1353158"/>
    <lineage>
        <taxon>Archaea</taxon>
        <taxon>Methanobacteriati</taxon>
        <taxon>Methanobacteriota</taxon>
        <taxon>Stenosarchaea group</taxon>
        <taxon>Methanomicrobia</taxon>
        <taxon>Methanosarcinales</taxon>
        <taxon>Methanosarcinaceae</taxon>
        <taxon>Methanococcoides</taxon>
    </lineage>
</organism>
<dbReference type="STRING" id="1353158.SAMN04488587_0516"/>
<accession>A0A1H9YF93</accession>
<keyword evidence="4" id="KW-0645">Protease</keyword>
<dbReference type="OrthoDB" id="141114at2157"/>
<dbReference type="PANTHER" id="PTHR23222">
    <property type="entry name" value="PROHIBITIN"/>
    <property type="match status" value="1"/>
</dbReference>
<dbReference type="PANTHER" id="PTHR23222:SF0">
    <property type="entry name" value="PROHIBITIN 1"/>
    <property type="match status" value="1"/>
</dbReference>
<reference evidence="5" key="1">
    <citation type="submission" date="2016-10" db="EMBL/GenBank/DDBJ databases">
        <authorList>
            <person name="Varghese N."/>
            <person name="Submissions S."/>
        </authorList>
    </citation>
    <scope>NUCLEOTIDE SEQUENCE [LARGE SCALE GENOMIC DNA]</scope>
    <source>
        <strain evidence="5">SLH 33</strain>
    </source>
</reference>
<dbReference type="GO" id="GO:0008233">
    <property type="term" value="F:peptidase activity"/>
    <property type="evidence" value="ECO:0007669"/>
    <property type="project" value="UniProtKB-KW"/>
</dbReference>
<dbReference type="GO" id="GO:0016020">
    <property type="term" value="C:membrane"/>
    <property type="evidence" value="ECO:0007669"/>
    <property type="project" value="InterPro"/>
</dbReference>
<dbReference type="Proteomes" id="UP000243338">
    <property type="component" value="Unassembled WGS sequence"/>
</dbReference>
<dbReference type="CDD" id="cd03401">
    <property type="entry name" value="SPFH_prohibitin"/>
    <property type="match status" value="1"/>
</dbReference>
<name>A0A1H9YF93_9EURY</name>
<keyword evidence="2" id="KW-0472">Membrane</keyword>
<keyword evidence="2" id="KW-0812">Transmembrane</keyword>
<keyword evidence="5" id="KW-1185">Reference proteome</keyword>
<dbReference type="InterPro" id="IPR000163">
    <property type="entry name" value="Prohibitin"/>
</dbReference>
<protein>
    <submittedName>
        <fullName evidence="4">Regulator of protease activity HflC, stomatin/prohibitin superfamily</fullName>
    </submittedName>
</protein>
<dbReference type="GO" id="GO:0006508">
    <property type="term" value="P:proteolysis"/>
    <property type="evidence" value="ECO:0007669"/>
    <property type="project" value="UniProtKB-KW"/>
</dbReference>
<dbReference type="SMART" id="SM00244">
    <property type="entry name" value="PHB"/>
    <property type="match status" value="1"/>
</dbReference>
<dbReference type="Pfam" id="PF01145">
    <property type="entry name" value="Band_7"/>
    <property type="match status" value="1"/>
</dbReference>
<gene>
    <name evidence="4" type="ORF">SAMN04488587_0516</name>
</gene>
<dbReference type="Gene3D" id="3.30.479.30">
    <property type="entry name" value="Band 7 domain"/>
    <property type="match status" value="1"/>
</dbReference>
<evidence type="ECO:0000256" key="2">
    <source>
        <dbReference type="SAM" id="Phobius"/>
    </source>
</evidence>
<sequence length="316" mass="34535">MVMEDDWDIKDPKEGKESPMPEIKIPPMAGVVLRGAAIVLTILIIFSVLFGSIFVSIGAGEVGVKFSQFGGVQEDELGEGLHIVPPWVSVTKYSVRSEMYTMSAKAAEGEVSGDDQINALTNEGLTLGLDISVRYRLVSEDASVVHTKLGTAYAEKIIRPTIKSVIREVVSGHTAMAIYGEQRELVATEMQVEMEKSLVGDGIIVEEVLLRNVQLPAKIADAIESKLQADQDAQRMIFVKQKEQLEAERRIIEANGIANATIVQATGEAEALRLINQELAKNPKLINYKYIQMLDGQEVQTIIVPSDQGIILDATT</sequence>
<keyword evidence="2" id="KW-1133">Transmembrane helix</keyword>
<feature type="region of interest" description="Disordered" evidence="1">
    <location>
        <begin position="1"/>
        <end position="21"/>
    </location>
</feature>
<dbReference type="InterPro" id="IPR001107">
    <property type="entry name" value="Band_7"/>
</dbReference>
<dbReference type="InterPro" id="IPR036013">
    <property type="entry name" value="Band_7/SPFH_dom_sf"/>
</dbReference>
<evidence type="ECO:0000259" key="3">
    <source>
        <dbReference type="SMART" id="SM00244"/>
    </source>
</evidence>
<evidence type="ECO:0000313" key="4">
    <source>
        <dbReference type="EMBL" id="SES67683.1"/>
    </source>
</evidence>
<keyword evidence="4" id="KW-0378">Hydrolase</keyword>
<dbReference type="PRINTS" id="PR00679">
    <property type="entry name" value="PROHIBITIN"/>
</dbReference>
<dbReference type="RefSeq" id="WP_091688674.1">
    <property type="nucleotide sequence ID" value="NZ_CAAGSJ010000003.1"/>
</dbReference>
<feature type="transmembrane region" description="Helical" evidence="2">
    <location>
        <begin position="36"/>
        <end position="59"/>
    </location>
</feature>